<reference evidence="1" key="2">
    <citation type="journal article" date="2015" name="Fish Shellfish Immunol.">
        <title>Early steps in the European eel (Anguilla anguilla)-Vibrio vulnificus interaction in the gills: Role of the RtxA13 toxin.</title>
        <authorList>
            <person name="Callol A."/>
            <person name="Pajuelo D."/>
            <person name="Ebbesson L."/>
            <person name="Teles M."/>
            <person name="MacKenzie S."/>
            <person name="Amaro C."/>
        </authorList>
    </citation>
    <scope>NUCLEOTIDE SEQUENCE</scope>
</reference>
<protein>
    <submittedName>
        <fullName evidence="1">Uncharacterized protein</fullName>
    </submittedName>
</protein>
<organism evidence="1">
    <name type="scientific">Anguilla anguilla</name>
    <name type="common">European freshwater eel</name>
    <name type="synonym">Muraena anguilla</name>
    <dbReference type="NCBI Taxonomy" id="7936"/>
    <lineage>
        <taxon>Eukaryota</taxon>
        <taxon>Metazoa</taxon>
        <taxon>Chordata</taxon>
        <taxon>Craniata</taxon>
        <taxon>Vertebrata</taxon>
        <taxon>Euteleostomi</taxon>
        <taxon>Actinopterygii</taxon>
        <taxon>Neopterygii</taxon>
        <taxon>Teleostei</taxon>
        <taxon>Anguilliformes</taxon>
        <taxon>Anguillidae</taxon>
        <taxon>Anguilla</taxon>
    </lineage>
</organism>
<name>A0A0E9SY67_ANGAN</name>
<reference evidence="1" key="1">
    <citation type="submission" date="2014-11" db="EMBL/GenBank/DDBJ databases">
        <authorList>
            <person name="Amaro Gonzalez C."/>
        </authorList>
    </citation>
    <scope>NUCLEOTIDE SEQUENCE</scope>
</reference>
<dbReference type="EMBL" id="GBXM01062303">
    <property type="protein sequence ID" value="JAH46274.1"/>
    <property type="molecule type" value="Transcribed_RNA"/>
</dbReference>
<proteinExistence type="predicted"/>
<dbReference type="AlphaFoldDB" id="A0A0E9SY67"/>
<evidence type="ECO:0000313" key="1">
    <source>
        <dbReference type="EMBL" id="JAH46274.1"/>
    </source>
</evidence>
<sequence length="86" mass="9789">MINGLHLYSAFYPKRFTIDASHSPIHTCTHTPTAKGCHARYHKGRTDAGYGVWVNIGLPPQPSHPEKRPWKCVAIWLEVLECYLNC</sequence>
<accession>A0A0E9SY67</accession>